<dbReference type="InterPro" id="IPR050808">
    <property type="entry name" value="Phage_Integrase"/>
</dbReference>
<feature type="domain" description="Tyr recombinase" evidence="6">
    <location>
        <begin position="162"/>
        <end position="257"/>
    </location>
</feature>
<keyword evidence="4" id="KW-0233">DNA recombination</keyword>
<keyword evidence="9" id="KW-1185">Reference proteome</keyword>
<dbReference type="SUPFAM" id="SSF56349">
    <property type="entry name" value="DNA breaking-rejoining enzymes"/>
    <property type="match status" value="1"/>
</dbReference>
<protein>
    <recommendedName>
        <fullName evidence="10">Integrase</fullName>
    </recommendedName>
</protein>
<accession>A0AA48KEZ7</accession>
<dbReference type="Gene3D" id="1.10.150.130">
    <property type="match status" value="1"/>
</dbReference>
<dbReference type="EMBL" id="AP027081">
    <property type="protein sequence ID" value="BDU77797.1"/>
    <property type="molecule type" value="Genomic_DNA"/>
</dbReference>
<dbReference type="Proteomes" id="UP001228113">
    <property type="component" value="Chromosome"/>
</dbReference>
<feature type="domain" description="Core-binding (CB)" evidence="7">
    <location>
        <begin position="61"/>
        <end position="143"/>
    </location>
</feature>
<evidence type="ECO:0000256" key="5">
    <source>
        <dbReference type="PROSITE-ProRule" id="PRU01248"/>
    </source>
</evidence>
<evidence type="ECO:0000256" key="4">
    <source>
        <dbReference type="ARBA" id="ARBA00023172"/>
    </source>
</evidence>
<keyword evidence="3 5" id="KW-0238">DNA-binding</keyword>
<proteinExistence type="inferred from homology"/>
<evidence type="ECO:0000259" key="6">
    <source>
        <dbReference type="PROSITE" id="PS51898"/>
    </source>
</evidence>
<evidence type="ECO:0000259" key="7">
    <source>
        <dbReference type="PROSITE" id="PS51900"/>
    </source>
</evidence>
<sequence>MATGHQGLKRVGRFWHYSLKVNGQRVHGSTRATDLPTARAVLEEKRKDLLNGQLNRPSRIVTVRELVMEWLTVNKATFSKGHWVSAECALRRWVLPQVGALPVKRLTTQEATVLRAHMLEEGCSPTYANNTFRTLNAIVQFAIRSHYLQAAPFRLPKLRVQRKPRPVVPVLRIKDFLASLDRQARNRHVRVLVRVMIGLGLRESEALGMRWEWFNPAERTYTVGKAKGKEARVLPVPDWLWCDPCSAADPERMGVPC</sequence>
<dbReference type="PANTHER" id="PTHR30629:SF2">
    <property type="entry name" value="PROPHAGE INTEGRASE INTS-RELATED"/>
    <property type="match status" value="1"/>
</dbReference>
<organism evidence="8 9">
    <name type="scientific">Mesoterricola sediminis</name>
    <dbReference type="NCBI Taxonomy" id="2927980"/>
    <lineage>
        <taxon>Bacteria</taxon>
        <taxon>Pseudomonadati</taxon>
        <taxon>Acidobacteriota</taxon>
        <taxon>Holophagae</taxon>
        <taxon>Holophagales</taxon>
        <taxon>Holophagaceae</taxon>
        <taxon>Mesoterricola</taxon>
    </lineage>
</organism>
<dbReference type="InterPro" id="IPR002104">
    <property type="entry name" value="Integrase_catalytic"/>
</dbReference>
<dbReference type="AlphaFoldDB" id="A0AA48KEZ7"/>
<gene>
    <name evidence="8" type="ORF">METESE_27550</name>
</gene>
<evidence type="ECO:0000256" key="1">
    <source>
        <dbReference type="ARBA" id="ARBA00008857"/>
    </source>
</evidence>
<dbReference type="InterPro" id="IPR044068">
    <property type="entry name" value="CB"/>
</dbReference>
<keyword evidence="2" id="KW-0229">DNA integration</keyword>
<dbReference type="InterPro" id="IPR010998">
    <property type="entry name" value="Integrase_recombinase_N"/>
</dbReference>
<evidence type="ECO:0000313" key="9">
    <source>
        <dbReference type="Proteomes" id="UP001228113"/>
    </source>
</evidence>
<evidence type="ECO:0000256" key="2">
    <source>
        <dbReference type="ARBA" id="ARBA00022908"/>
    </source>
</evidence>
<dbReference type="GO" id="GO:0003677">
    <property type="term" value="F:DNA binding"/>
    <property type="evidence" value="ECO:0007669"/>
    <property type="project" value="UniProtKB-UniRule"/>
</dbReference>
<dbReference type="PANTHER" id="PTHR30629">
    <property type="entry name" value="PROPHAGE INTEGRASE"/>
    <property type="match status" value="1"/>
</dbReference>
<evidence type="ECO:0008006" key="10">
    <source>
        <dbReference type="Google" id="ProtNLM"/>
    </source>
</evidence>
<dbReference type="Gene3D" id="1.10.443.10">
    <property type="entry name" value="Intergrase catalytic core"/>
    <property type="match status" value="1"/>
</dbReference>
<dbReference type="GO" id="GO:0006310">
    <property type="term" value="P:DNA recombination"/>
    <property type="evidence" value="ECO:0007669"/>
    <property type="project" value="UniProtKB-KW"/>
</dbReference>
<comment type="similarity">
    <text evidence="1">Belongs to the 'phage' integrase family.</text>
</comment>
<dbReference type="PROSITE" id="PS51898">
    <property type="entry name" value="TYR_RECOMBINASE"/>
    <property type="match status" value="1"/>
</dbReference>
<reference evidence="8" key="1">
    <citation type="journal article" date="2023" name="Int. J. Syst. Evol. Microbiol.">
        <title>Mesoterricola silvestris gen. nov., sp. nov., Mesoterricola sediminis sp. nov., Geothrix oryzae sp. nov., Geothrix edaphica sp. nov., Geothrix rubra sp. nov., and Geothrix limicola sp. nov., six novel members of Acidobacteriota isolated from soils.</title>
        <authorList>
            <person name="Itoh H."/>
            <person name="Sugisawa Y."/>
            <person name="Mise K."/>
            <person name="Xu Z."/>
            <person name="Kuniyasu M."/>
            <person name="Ushijima N."/>
            <person name="Kawano K."/>
            <person name="Kobayashi E."/>
            <person name="Shiratori Y."/>
            <person name="Masuda Y."/>
            <person name="Senoo K."/>
        </authorList>
    </citation>
    <scope>NUCLEOTIDE SEQUENCE</scope>
    <source>
        <strain evidence="8">W786</strain>
    </source>
</reference>
<dbReference type="RefSeq" id="WP_316410430.1">
    <property type="nucleotide sequence ID" value="NZ_AP027081.1"/>
</dbReference>
<name>A0AA48KEZ7_9BACT</name>
<dbReference type="PROSITE" id="PS51900">
    <property type="entry name" value="CB"/>
    <property type="match status" value="1"/>
</dbReference>
<dbReference type="InterPro" id="IPR011010">
    <property type="entry name" value="DNA_brk_join_enz"/>
</dbReference>
<evidence type="ECO:0000256" key="3">
    <source>
        <dbReference type="ARBA" id="ARBA00023125"/>
    </source>
</evidence>
<dbReference type="InterPro" id="IPR013762">
    <property type="entry name" value="Integrase-like_cat_sf"/>
</dbReference>
<evidence type="ECO:0000313" key="8">
    <source>
        <dbReference type="EMBL" id="BDU77797.1"/>
    </source>
</evidence>
<dbReference type="KEGG" id="msea:METESE_27550"/>
<dbReference type="GO" id="GO:0015074">
    <property type="term" value="P:DNA integration"/>
    <property type="evidence" value="ECO:0007669"/>
    <property type="project" value="UniProtKB-KW"/>
</dbReference>